<proteinExistence type="predicted"/>
<dbReference type="GO" id="GO:0016758">
    <property type="term" value="F:hexosyltransferase activity"/>
    <property type="evidence" value="ECO:0007669"/>
    <property type="project" value="UniProtKB-ARBA"/>
</dbReference>
<feature type="domain" description="Glycosyltransferase 2-like" evidence="2">
    <location>
        <begin position="10"/>
        <end position="148"/>
    </location>
</feature>
<evidence type="ECO:0000256" key="1">
    <source>
        <dbReference type="SAM" id="MobiDB-lite"/>
    </source>
</evidence>
<evidence type="ECO:0000259" key="2">
    <source>
        <dbReference type="Pfam" id="PF00535"/>
    </source>
</evidence>
<protein>
    <submittedName>
        <fullName evidence="3">Glycosyltransferase family 2 protein</fullName>
    </submittedName>
</protein>
<evidence type="ECO:0000313" key="4">
    <source>
        <dbReference type="Proteomes" id="UP000323258"/>
    </source>
</evidence>
<organism evidence="3 4">
    <name type="scientific">Neoaquamicrobium microcysteis</name>
    <dbReference type="NCBI Taxonomy" id="2682781"/>
    <lineage>
        <taxon>Bacteria</taxon>
        <taxon>Pseudomonadati</taxon>
        <taxon>Pseudomonadota</taxon>
        <taxon>Alphaproteobacteria</taxon>
        <taxon>Hyphomicrobiales</taxon>
        <taxon>Phyllobacteriaceae</taxon>
        <taxon>Neoaquamicrobium</taxon>
    </lineage>
</organism>
<reference evidence="3 4" key="1">
    <citation type="submission" date="2019-08" db="EMBL/GenBank/DDBJ databases">
        <authorList>
            <person name="Seo Y.L."/>
        </authorList>
    </citation>
    <scope>NUCLEOTIDE SEQUENCE [LARGE SCALE GENOMIC DNA]</scope>
    <source>
        <strain evidence="3 4">MaA-C15</strain>
    </source>
</reference>
<name>A0A5D4GRB0_9HYPH</name>
<feature type="region of interest" description="Disordered" evidence="1">
    <location>
        <begin position="343"/>
        <end position="362"/>
    </location>
</feature>
<keyword evidence="3" id="KW-0808">Transferase</keyword>
<keyword evidence="4" id="KW-1185">Reference proteome</keyword>
<dbReference type="RefSeq" id="WP_148916108.1">
    <property type="nucleotide sequence ID" value="NZ_VSZS01000066.1"/>
</dbReference>
<comment type="caution">
    <text evidence="3">The sequence shown here is derived from an EMBL/GenBank/DDBJ whole genome shotgun (WGS) entry which is preliminary data.</text>
</comment>
<dbReference type="PANTHER" id="PTHR22916">
    <property type="entry name" value="GLYCOSYLTRANSFERASE"/>
    <property type="match status" value="1"/>
</dbReference>
<dbReference type="OrthoDB" id="194105at2"/>
<dbReference type="AlphaFoldDB" id="A0A5D4GRB0"/>
<dbReference type="InterPro" id="IPR001173">
    <property type="entry name" value="Glyco_trans_2-like"/>
</dbReference>
<dbReference type="Pfam" id="PF00535">
    <property type="entry name" value="Glycos_transf_2"/>
    <property type="match status" value="1"/>
</dbReference>
<dbReference type="Proteomes" id="UP000323258">
    <property type="component" value="Unassembled WGS sequence"/>
</dbReference>
<gene>
    <name evidence="3" type="ORF">FY036_17825</name>
</gene>
<dbReference type="InterPro" id="IPR029044">
    <property type="entry name" value="Nucleotide-diphossugar_trans"/>
</dbReference>
<dbReference type="Gene3D" id="3.90.550.10">
    <property type="entry name" value="Spore Coat Polysaccharide Biosynthesis Protein SpsA, Chain A"/>
    <property type="match status" value="1"/>
</dbReference>
<accession>A0A5D4GRB0</accession>
<evidence type="ECO:0000313" key="3">
    <source>
        <dbReference type="EMBL" id="TYR30572.1"/>
    </source>
</evidence>
<dbReference type="EMBL" id="VSZS01000066">
    <property type="protein sequence ID" value="TYR30572.1"/>
    <property type="molecule type" value="Genomic_DNA"/>
</dbReference>
<dbReference type="PANTHER" id="PTHR22916:SF3">
    <property type="entry name" value="UDP-GLCNAC:BETAGAL BETA-1,3-N-ACETYLGLUCOSAMINYLTRANSFERASE-LIKE PROTEIN 1"/>
    <property type="match status" value="1"/>
</dbReference>
<reference evidence="3 4" key="2">
    <citation type="submission" date="2019-09" db="EMBL/GenBank/DDBJ databases">
        <title>Mesorhizobium sp. MaA-C15 isolated from Microcystis aeruginosa.</title>
        <authorList>
            <person name="Jeong S.E."/>
            <person name="Jin H.M."/>
            <person name="Jeon C.O."/>
        </authorList>
    </citation>
    <scope>NUCLEOTIDE SEQUENCE [LARGE SCALE GENOMIC DNA]</scope>
    <source>
        <strain evidence="3 4">MaA-C15</strain>
    </source>
</reference>
<dbReference type="SUPFAM" id="SSF53448">
    <property type="entry name" value="Nucleotide-diphospho-sugar transferases"/>
    <property type="match status" value="1"/>
</dbReference>
<sequence length="362" mass="40921">MSKASRPLVSIRTPTYRRPDALRRCLQSMRDQTWANWVCDVFDDDPDGSARAVCRELADPRIRYHRNDPQRYASRNIDKCFSRADPHGAAYFCVVEDDNLILKDFIEDNVAISRRHGVELVFRNQFVEFASGTPQARLSEFGLLDRMFLEGIYQPEIFRLSLLPGIGISNGGVFWSARSKSPLEIGYECTATLQEYMRTFSVVEPIYVAMEPKAVWAENGEQTTRDLGGKATWLRRELDLKRAVQLLQREAWKLAPKDARRDFLHSDAFAYDKRLRAAGIVKSLISLNVGRLLSLRQKAELALRGLLIATAGRPTDEFRAFVAARKRLIAELSDGGGIPATADAGDQLYSHEPPKLTRSAAR</sequence>